<sequence length="77" mass="9239">MKGGRGRGRHRRCRCCCRHLIFTFTCLHGSSRVYLRQIFYSWIPFLLPTLTCFQASNISPWPDIYFAEHWERMTLLV</sequence>
<accession>A0A0L8GX93</accession>
<reference evidence="1" key="1">
    <citation type="submission" date="2015-07" db="EMBL/GenBank/DDBJ databases">
        <title>MeaNS - Measles Nucleotide Surveillance Program.</title>
        <authorList>
            <person name="Tran T."/>
            <person name="Druce J."/>
        </authorList>
    </citation>
    <scope>NUCLEOTIDE SEQUENCE</scope>
    <source>
        <strain evidence="1">UCB-OBI-ISO-001</strain>
        <tissue evidence="1">Gonad</tissue>
    </source>
</reference>
<dbReference type="AlphaFoldDB" id="A0A0L8GX93"/>
<name>A0A0L8GX93_OCTBM</name>
<dbReference type="EMBL" id="KQ420132">
    <property type="protein sequence ID" value="KOF81190.1"/>
    <property type="molecule type" value="Genomic_DNA"/>
</dbReference>
<gene>
    <name evidence="1" type="ORF">OCBIM_22026874mg</name>
</gene>
<proteinExistence type="predicted"/>
<protein>
    <submittedName>
        <fullName evidence="1">Uncharacterized protein</fullName>
    </submittedName>
</protein>
<organism evidence="1">
    <name type="scientific">Octopus bimaculoides</name>
    <name type="common">California two-spotted octopus</name>
    <dbReference type="NCBI Taxonomy" id="37653"/>
    <lineage>
        <taxon>Eukaryota</taxon>
        <taxon>Metazoa</taxon>
        <taxon>Spiralia</taxon>
        <taxon>Lophotrochozoa</taxon>
        <taxon>Mollusca</taxon>
        <taxon>Cephalopoda</taxon>
        <taxon>Coleoidea</taxon>
        <taxon>Octopodiformes</taxon>
        <taxon>Octopoda</taxon>
        <taxon>Incirrata</taxon>
        <taxon>Octopodidae</taxon>
        <taxon>Octopus</taxon>
    </lineage>
</organism>
<evidence type="ECO:0000313" key="1">
    <source>
        <dbReference type="EMBL" id="KOF81190.1"/>
    </source>
</evidence>